<gene>
    <name evidence="1" type="ORF">E2C01_056489</name>
</gene>
<comment type="caution">
    <text evidence="1">The sequence shown here is derived from an EMBL/GenBank/DDBJ whole genome shotgun (WGS) entry which is preliminary data.</text>
</comment>
<accession>A0A5B7H0N7</accession>
<dbReference type="EMBL" id="VSRR010019634">
    <property type="protein sequence ID" value="MPC62404.1"/>
    <property type="molecule type" value="Genomic_DNA"/>
</dbReference>
<dbReference type="AlphaFoldDB" id="A0A5B7H0N7"/>
<keyword evidence="2" id="KW-1185">Reference proteome</keyword>
<protein>
    <submittedName>
        <fullName evidence="1">Uncharacterized protein</fullName>
    </submittedName>
</protein>
<organism evidence="1 2">
    <name type="scientific">Portunus trituberculatus</name>
    <name type="common">Swimming crab</name>
    <name type="synonym">Neptunus trituberculatus</name>
    <dbReference type="NCBI Taxonomy" id="210409"/>
    <lineage>
        <taxon>Eukaryota</taxon>
        <taxon>Metazoa</taxon>
        <taxon>Ecdysozoa</taxon>
        <taxon>Arthropoda</taxon>
        <taxon>Crustacea</taxon>
        <taxon>Multicrustacea</taxon>
        <taxon>Malacostraca</taxon>
        <taxon>Eumalacostraca</taxon>
        <taxon>Eucarida</taxon>
        <taxon>Decapoda</taxon>
        <taxon>Pleocyemata</taxon>
        <taxon>Brachyura</taxon>
        <taxon>Eubrachyura</taxon>
        <taxon>Portunoidea</taxon>
        <taxon>Portunidae</taxon>
        <taxon>Portuninae</taxon>
        <taxon>Portunus</taxon>
    </lineage>
</organism>
<evidence type="ECO:0000313" key="1">
    <source>
        <dbReference type="EMBL" id="MPC62404.1"/>
    </source>
</evidence>
<dbReference type="Proteomes" id="UP000324222">
    <property type="component" value="Unassembled WGS sequence"/>
</dbReference>
<name>A0A5B7H0N7_PORTR</name>
<sequence length="64" mass="6835">MLRAVNNLLNHAELVLQLAAPSLLMKKTKGTAVDLWLAVGSGRLTWDGTRPVGSVLGRDTYGTS</sequence>
<reference evidence="1 2" key="1">
    <citation type="submission" date="2019-05" db="EMBL/GenBank/DDBJ databases">
        <title>Another draft genome of Portunus trituberculatus and its Hox gene families provides insights of decapod evolution.</title>
        <authorList>
            <person name="Jeong J.-H."/>
            <person name="Song I."/>
            <person name="Kim S."/>
            <person name="Choi T."/>
            <person name="Kim D."/>
            <person name="Ryu S."/>
            <person name="Kim W."/>
        </authorList>
    </citation>
    <scope>NUCLEOTIDE SEQUENCE [LARGE SCALE GENOMIC DNA]</scope>
    <source>
        <tissue evidence="1">Muscle</tissue>
    </source>
</reference>
<proteinExistence type="predicted"/>
<evidence type="ECO:0000313" key="2">
    <source>
        <dbReference type="Proteomes" id="UP000324222"/>
    </source>
</evidence>